<dbReference type="GO" id="GO:0016567">
    <property type="term" value="P:protein ubiquitination"/>
    <property type="evidence" value="ECO:0007669"/>
    <property type="project" value="UniProtKB-UniPathway"/>
</dbReference>
<dbReference type="KEGG" id="cel:CELE_F56B3.12"/>
<dbReference type="AGR" id="WB:WBGene00018935"/>
<sequence>MPKNKKNNKKRAPASAPKPAPPSAPPRLLQLASSNGEVLQADIRALQLSSTISTTIKELGYDKEDCAEIKPIPVDEHEYTLDLLIKWCDQHKGDDPEIAKAEKGKKKVVIPSWDQHFFSVLPMGNLLAVIKAAYDLDITGLVNYGTQTVASRINGKSAEEMREIFQLPEPCQQPSTSTDTWAD</sequence>
<dbReference type="SUPFAM" id="SSF81382">
    <property type="entry name" value="Skp1 dimerisation domain-like"/>
    <property type="match status" value="1"/>
</dbReference>
<evidence type="ECO:0000256" key="3">
    <source>
        <dbReference type="PIRNR" id="PIRNR028729"/>
    </source>
</evidence>
<feature type="compositionally biased region" description="Basic residues" evidence="4">
    <location>
        <begin position="1"/>
        <end position="12"/>
    </location>
</feature>
<name>Q8WSN2_CAEEL</name>
<feature type="region of interest" description="Disordered" evidence="4">
    <location>
        <begin position="1"/>
        <end position="29"/>
    </location>
</feature>
<dbReference type="AlphaFoldDB" id="Q8WSN2"/>
<dbReference type="Bgee" id="WBGene00018935">
    <property type="expression patterns" value="Expressed in adult organism and 3 other cell types or tissues"/>
</dbReference>
<dbReference type="GO" id="GO:0005634">
    <property type="term" value="C:nucleus"/>
    <property type="evidence" value="ECO:0000318"/>
    <property type="project" value="GO_Central"/>
</dbReference>
<protein>
    <recommendedName>
        <fullName evidence="3">Skp1-related protein</fullName>
    </recommendedName>
</protein>
<gene>
    <name evidence="6 8" type="primary">skr-18</name>
    <name evidence="6" type="ORF">CELE_F56B3.12</name>
    <name evidence="8" type="ORF">F56B3.12</name>
</gene>
<dbReference type="GO" id="GO:0031146">
    <property type="term" value="P:SCF-dependent proteasomal ubiquitin-dependent protein catabolic process"/>
    <property type="evidence" value="ECO:0000318"/>
    <property type="project" value="GO_Central"/>
</dbReference>
<reference evidence="6 7" key="1">
    <citation type="journal article" date="1998" name="Science">
        <title>Genome sequence of the nematode C. elegans: a platform for investigating biology.</title>
        <authorList>
            <consortium name="The C. elegans sequencing consortium"/>
            <person name="Sulson J.E."/>
            <person name="Waterston R."/>
        </authorList>
    </citation>
    <scope>NUCLEOTIDE SEQUENCE [LARGE SCALE GENOMIC DNA]</scope>
    <source>
        <strain evidence="6 7">Bristol N2</strain>
    </source>
</reference>
<comment type="similarity">
    <text evidence="1 3">Belongs to the SKP1 family.</text>
</comment>
<keyword evidence="9" id="KW-1267">Proteomics identification</keyword>
<dbReference type="Gene3D" id="3.30.710.10">
    <property type="entry name" value="Potassium Channel Kv1.1, Chain A"/>
    <property type="match status" value="1"/>
</dbReference>
<dbReference type="InterPro" id="IPR011333">
    <property type="entry name" value="SKP1/BTB/POZ_sf"/>
</dbReference>
<feature type="compositionally biased region" description="Pro residues" evidence="4">
    <location>
        <begin position="16"/>
        <end position="25"/>
    </location>
</feature>
<dbReference type="FunFam" id="3.30.710.10:FF:000124">
    <property type="entry name" value="Protein CBG09126"/>
    <property type="match status" value="1"/>
</dbReference>
<dbReference type="CTD" id="260116"/>
<evidence type="ECO:0000256" key="2">
    <source>
        <dbReference type="ARBA" id="ARBA00022786"/>
    </source>
</evidence>
<dbReference type="WormBase" id="F56B3.12">
    <property type="protein sequence ID" value="CE29968"/>
    <property type="gene ID" value="WBGene00018935"/>
    <property type="gene designation" value="skr-18"/>
</dbReference>
<dbReference type="InterPro" id="IPR001232">
    <property type="entry name" value="SKP1-like"/>
</dbReference>
<evidence type="ECO:0000256" key="1">
    <source>
        <dbReference type="ARBA" id="ARBA00009993"/>
    </source>
</evidence>
<accession>Q8WSN2</accession>
<dbReference type="GO" id="GO:0005737">
    <property type="term" value="C:cytoplasm"/>
    <property type="evidence" value="ECO:0000318"/>
    <property type="project" value="GO_Central"/>
</dbReference>
<dbReference type="HOGENOM" id="CLU_059252_1_1_1"/>
<dbReference type="PeptideAtlas" id="Q8WSN2"/>
<dbReference type="SMR" id="Q8WSN2"/>
<dbReference type="PIRSF" id="PIRSF028729">
    <property type="entry name" value="E3_ubiquit_lig_SCF_Skp"/>
    <property type="match status" value="1"/>
</dbReference>
<evidence type="ECO:0000313" key="6">
    <source>
        <dbReference type="EMBL" id="CCD71949.1"/>
    </source>
</evidence>
<dbReference type="PhylomeDB" id="Q8WSN2"/>
<dbReference type="InterPro" id="IPR036296">
    <property type="entry name" value="SKP1-like_dim_sf"/>
</dbReference>
<dbReference type="Proteomes" id="UP000001940">
    <property type="component" value="Chromosome IV"/>
</dbReference>
<dbReference type="SUPFAM" id="SSF54695">
    <property type="entry name" value="POZ domain"/>
    <property type="match status" value="1"/>
</dbReference>
<dbReference type="OrthoDB" id="5783575at2759"/>
<dbReference type="GeneID" id="260116"/>
<comment type="function">
    <text evidence="3">Probable essential component of SCF (SKP1-CUL1-F-box protein) E3 ubiquitin-protein ligase complexes, which mediate the ubiquitination and subsequent proteasomal degradation of target proteins. Regulates cell proliferation during embryonic and larval development.</text>
</comment>
<dbReference type="InParanoid" id="Q8WSN2"/>
<dbReference type="FunCoup" id="Q8WSN2">
    <property type="interactions" value="385"/>
</dbReference>
<dbReference type="PANTHER" id="PTHR11165">
    <property type="entry name" value="SKP1"/>
    <property type="match status" value="1"/>
</dbReference>
<dbReference type="PaxDb" id="6239-F56B3.12"/>
<proteinExistence type="evidence at protein level"/>
<dbReference type="InterPro" id="IPR016897">
    <property type="entry name" value="SKP1"/>
</dbReference>
<organism evidence="6 7">
    <name type="scientific">Caenorhabditis elegans</name>
    <dbReference type="NCBI Taxonomy" id="6239"/>
    <lineage>
        <taxon>Eukaryota</taxon>
        <taxon>Metazoa</taxon>
        <taxon>Ecdysozoa</taxon>
        <taxon>Nematoda</taxon>
        <taxon>Chromadorea</taxon>
        <taxon>Rhabditida</taxon>
        <taxon>Rhabditina</taxon>
        <taxon>Rhabditomorpha</taxon>
        <taxon>Rhabditoidea</taxon>
        <taxon>Rhabditidae</taxon>
        <taxon>Peloderinae</taxon>
        <taxon>Caenorhabditis</taxon>
    </lineage>
</organism>
<evidence type="ECO:0007829" key="9">
    <source>
        <dbReference type="PeptideAtlas" id="Q8WSN2"/>
    </source>
</evidence>
<dbReference type="SMART" id="SM00512">
    <property type="entry name" value="Skp1"/>
    <property type="match status" value="1"/>
</dbReference>
<dbReference type="STRING" id="6239.F56B3.12.1"/>
<keyword evidence="7" id="KW-1185">Reference proteome</keyword>
<evidence type="ECO:0000313" key="7">
    <source>
        <dbReference type="Proteomes" id="UP000001940"/>
    </source>
</evidence>
<dbReference type="Pfam" id="PF01466">
    <property type="entry name" value="Skp1"/>
    <property type="match status" value="1"/>
</dbReference>
<evidence type="ECO:0000256" key="4">
    <source>
        <dbReference type="SAM" id="MobiDB-lite"/>
    </source>
</evidence>
<dbReference type="EMBL" id="BX284604">
    <property type="protein sequence ID" value="CCD71949.1"/>
    <property type="molecule type" value="Genomic_DNA"/>
</dbReference>
<feature type="domain" description="SKP1 component dimerisation" evidence="5">
    <location>
        <begin position="140"/>
        <end position="169"/>
    </location>
</feature>
<dbReference type="InterPro" id="IPR016072">
    <property type="entry name" value="Skp1_comp_dimer"/>
</dbReference>
<evidence type="ECO:0000259" key="5">
    <source>
        <dbReference type="Pfam" id="PF01466"/>
    </source>
</evidence>
<dbReference type="RefSeq" id="NP_741300.1">
    <property type="nucleotide sequence ID" value="NM_171251.3"/>
</dbReference>
<dbReference type="UniPathway" id="UPA00143"/>
<keyword evidence="2 3" id="KW-0833">Ubl conjugation pathway</keyword>
<evidence type="ECO:0000313" key="8">
    <source>
        <dbReference type="WormBase" id="F56B3.12"/>
    </source>
</evidence>
<dbReference type="GO" id="GO:0097602">
    <property type="term" value="F:cullin family protein binding"/>
    <property type="evidence" value="ECO:0000318"/>
    <property type="project" value="GO_Central"/>
</dbReference>
<dbReference type="eggNOG" id="KOG1724">
    <property type="taxonomic scope" value="Eukaryota"/>
</dbReference>
<comment type="pathway">
    <text evidence="3">Protein modification; protein ubiquitination.</text>
</comment>